<dbReference type="AlphaFoldDB" id="A0A127M7F4"/>
<gene>
    <name evidence="1" type="ORF">AZF00_12815</name>
</gene>
<protein>
    <recommendedName>
        <fullName evidence="3">DUF1214 domain-containing protein</fullName>
    </recommendedName>
</protein>
<dbReference type="Proteomes" id="UP000074119">
    <property type="component" value="Chromosome"/>
</dbReference>
<proteinExistence type="predicted"/>
<reference evidence="1 2" key="1">
    <citation type="submission" date="2015-12" db="EMBL/GenBank/DDBJ databases">
        <authorList>
            <person name="Shamseldin A."/>
            <person name="Moawad H."/>
            <person name="Abd El-Rahim W.M."/>
            <person name="Sadowsky M.J."/>
        </authorList>
    </citation>
    <scope>NUCLEOTIDE SEQUENCE [LARGE SCALE GENOMIC DNA]</scope>
    <source>
        <strain evidence="1 2">SM2</strain>
    </source>
</reference>
<accession>A0A127M7F4</accession>
<dbReference type="STRING" id="1470434.AZF00_12815"/>
<evidence type="ECO:0000313" key="1">
    <source>
        <dbReference type="EMBL" id="AMO69131.1"/>
    </source>
</evidence>
<name>A0A127M7F4_9GAMM</name>
<organism evidence="1 2">
    <name type="scientific">Zhongshania aliphaticivorans</name>
    <dbReference type="NCBI Taxonomy" id="1470434"/>
    <lineage>
        <taxon>Bacteria</taxon>
        <taxon>Pseudomonadati</taxon>
        <taxon>Pseudomonadota</taxon>
        <taxon>Gammaproteobacteria</taxon>
        <taxon>Cellvibrionales</taxon>
        <taxon>Spongiibacteraceae</taxon>
        <taxon>Zhongshania</taxon>
    </lineage>
</organism>
<sequence>MTMDAKTAQQALRTAWDEMIGSLQQAREAIDNPDLMPPPTSDRNLAEGYRYLMGYMHSAVERAFHSDPQRPQFRNALSAINRGTIDNADGIYFFTPIDGRASYRIHGEMGDSQHWRGGESKAGVRKAPHYLIFEATAGGLAGDSGELSELRPGMKAQTGRLDSSCIAVNADGSFDILLAPEKPAGYDGNFISTLKIVDRPHPADPELGPERYANYVSGRQLFNDWEYEEAIHFEITPLAVAGPSPAYSAESAAAQLRELGQLVRNQVHFWNAFWTIPMGTYGERPGSIPGVAFKRNAFNNINVASGATGGGMSTNLYAGGVFELEEGEALIIENRIQLPPNYIGFQLSNLWGESIDYANRISSLNGHQMTADADGVIRLVVAHSDPGVPNWLDTSGHREGFLAPRWAYSETPKPEQWPSLTVQKVAFDKIREYLPESTPVVSQAQRQQQVALRQRHVQRRFRVF</sequence>
<dbReference type="RefSeq" id="WP_008248745.1">
    <property type="nucleotide sequence ID" value="NZ_CP014544.1"/>
</dbReference>
<evidence type="ECO:0008006" key="3">
    <source>
        <dbReference type="Google" id="ProtNLM"/>
    </source>
</evidence>
<dbReference type="EMBL" id="CP014544">
    <property type="protein sequence ID" value="AMO69131.1"/>
    <property type="molecule type" value="Genomic_DNA"/>
</dbReference>
<dbReference type="KEGG" id="zal:AZF00_12815"/>
<evidence type="ECO:0000313" key="2">
    <source>
        <dbReference type="Proteomes" id="UP000074119"/>
    </source>
</evidence>